<keyword evidence="3 5" id="KW-0195">Cyclin</keyword>
<dbReference type="FunFam" id="1.10.472.10:FF:000070">
    <property type="entry name" value="CYCLIN D32"/>
    <property type="match status" value="1"/>
</dbReference>
<comment type="similarity">
    <text evidence="1">Belongs to the cyclin family. Cyclin D subfamily.</text>
</comment>
<dbReference type="EMBL" id="JACGWJ010000021">
    <property type="protein sequence ID" value="KAL0334894.1"/>
    <property type="molecule type" value="Genomic_DNA"/>
</dbReference>
<dbReference type="InterPro" id="IPR039361">
    <property type="entry name" value="Cyclin"/>
</dbReference>
<dbReference type="InterPro" id="IPR048258">
    <property type="entry name" value="Cyclins_cyclin-box"/>
</dbReference>
<dbReference type="InterPro" id="IPR013763">
    <property type="entry name" value="Cyclin-like_dom"/>
</dbReference>
<evidence type="ECO:0000256" key="3">
    <source>
        <dbReference type="ARBA" id="ARBA00023127"/>
    </source>
</evidence>
<dbReference type="SUPFAM" id="SSF47954">
    <property type="entry name" value="Cyclin-like"/>
    <property type="match status" value="2"/>
</dbReference>
<reference evidence="8" key="2">
    <citation type="journal article" date="2024" name="Plant">
        <title>Genomic evolution and insights into agronomic trait innovations of Sesamum species.</title>
        <authorList>
            <person name="Miao H."/>
            <person name="Wang L."/>
            <person name="Qu L."/>
            <person name="Liu H."/>
            <person name="Sun Y."/>
            <person name="Le M."/>
            <person name="Wang Q."/>
            <person name="Wei S."/>
            <person name="Zheng Y."/>
            <person name="Lin W."/>
            <person name="Duan Y."/>
            <person name="Cao H."/>
            <person name="Xiong S."/>
            <person name="Wang X."/>
            <person name="Wei L."/>
            <person name="Li C."/>
            <person name="Ma Q."/>
            <person name="Ju M."/>
            <person name="Zhao R."/>
            <person name="Li G."/>
            <person name="Mu C."/>
            <person name="Tian Q."/>
            <person name="Mei H."/>
            <person name="Zhang T."/>
            <person name="Gao T."/>
            <person name="Zhang H."/>
        </authorList>
    </citation>
    <scope>NUCLEOTIDE SEQUENCE</scope>
    <source>
        <strain evidence="8">G02</strain>
    </source>
</reference>
<evidence type="ECO:0000259" key="7">
    <source>
        <dbReference type="SMART" id="SM01332"/>
    </source>
</evidence>
<evidence type="ECO:0000313" key="8">
    <source>
        <dbReference type="EMBL" id="KAL0334894.1"/>
    </source>
</evidence>
<sequence length="376" mass="42970">MAVHQKHKSLFDDVLYCEEEKWGDVEDEEEEESGGVVTFNHHDRNPSLFPLLLLEQDLFWDDEELHSLFCKEKQTTCLKPNNVKETSFSFSLSLSRKEAVEWILNINAHYGFSALTAILAVNYLDRFLSSLSFQKDKPWMMQLAAVTCLSLAAKVEETHVPLLLDLQVEGTKYVFEAKTIQRMEVLVLSALKWRMNPVTPLSFLDHIIRRLGLKSYVHWEFLRNCENLLLSVISDSRFTLYLPSVMATATMLHVIHQVEPTNAIHYENQLLAVLKISKGEVDDCYEVISDMLSNSNRLKRKIWQVESSSSSSSPDGIINKFYSSDSSNESSWGVGSCVCSSPHQTIFKKRRVQEQQMRLPSLSRVFVDAVTGSSPH</sequence>
<evidence type="ECO:0000256" key="5">
    <source>
        <dbReference type="RuleBase" id="RU000383"/>
    </source>
</evidence>
<dbReference type="InterPro" id="IPR004367">
    <property type="entry name" value="Cyclin_C-dom"/>
</dbReference>
<protein>
    <submittedName>
        <fullName evidence="8">Cyclin-D3-1</fullName>
    </submittedName>
</protein>
<dbReference type="Pfam" id="PF02984">
    <property type="entry name" value="Cyclin_C"/>
    <property type="match status" value="1"/>
</dbReference>
<keyword evidence="2" id="KW-0132">Cell division</keyword>
<feature type="domain" description="Cyclin-like" evidence="6">
    <location>
        <begin position="101"/>
        <end position="189"/>
    </location>
</feature>
<gene>
    <name evidence="8" type="ORF">Sradi_4701300</name>
</gene>
<evidence type="ECO:0000256" key="4">
    <source>
        <dbReference type="ARBA" id="ARBA00023306"/>
    </source>
</evidence>
<dbReference type="GO" id="GO:0048316">
    <property type="term" value="P:seed development"/>
    <property type="evidence" value="ECO:0007669"/>
    <property type="project" value="UniProtKB-ARBA"/>
</dbReference>
<dbReference type="Pfam" id="PF00134">
    <property type="entry name" value="Cyclin_N"/>
    <property type="match status" value="1"/>
</dbReference>
<dbReference type="FunFam" id="1.10.472.10:FF:000074">
    <property type="entry name" value="D3-type cyclin"/>
    <property type="match status" value="1"/>
</dbReference>
<dbReference type="Gene3D" id="1.10.472.10">
    <property type="entry name" value="Cyclin-like"/>
    <property type="match status" value="2"/>
</dbReference>
<organism evidence="8">
    <name type="scientific">Sesamum radiatum</name>
    <name type="common">Black benniseed</name>
    <dbReference type="NCBI Taxonomy" id="300843"/>
    <lineage>
        <taxon>Eukaryota</taxon>
        <taxon>Viridiplantae</taxon>
        <taxon>Streptophyta</taxon>
        <taxon>Embryophyta</taxon>
        <taxon>Tracheophyta</taxon>
        <taxon>Spermatophyta</taxon>
        <taxon>Magnoliopsida</taxon>
        <taxon>eudicotyledons</taxon>
        <taxon>Gunneridae</taxon>
        <taxon>Pentapetalae</taxon>
        <taxon>asterids</taxon>
        <taxon>lamiids</taxon>
        <taxon>Lamiales</taxon>
        <taxon>Pedaliaceae</taxon>
        <taxon>Sesamum</taxon>
    </lineage>
</organism>
<evidence type="ECO:0000256" key="1">
    <source>
        <dbReference type="ARBA" id="ARBA00009065"/>
    </source>
</evidence>
<dbReference type="InterPro" id="IPR036915">
    <property type="entry name" value="Cyclin-like_sf"/>
</dbReference>
<dbReference type="PROSITE" id="PS00292">
    <property type="entry name" value="CYCLINS"/>
    <property type="match status" value="1"/>
</dbReference>
<dbReference type="CDD" id="cd20543">
    <property type="entry name" value="CYCLIN_AtCycD-like_rpt1"/>
    <property type="match status" value="1"/>
</dbReference>
<dbReference type="SMART" id="SM01332">
    <property type="entry name" value="Cyclin_C"/>
    <property type="match status" value="1"/>
</dbReference>
<dbReference type="PANTHER" id="PTHR10177">
    <property type="entry name" value="CYCLINS"/>
    <property type="match status" value="1"/>
</dbReference>
<dbReference type="InterPro" id="IPR006671">
    <property type="entry name" value="Cyclin_N"/>
</dbReference>
<reference evidence="8" key="1">
    <citation type="submission" date="2020-06" db="EMBL/GenBank/DDBJ databases">
        <authorList>
            <person name="Li T."/>
            <person name="Hu X."/>
            <person name="Zhang T."/>
            <person name="Song X."/>
            <person name="Zhang H."/>
            <person name="Dai N."/>
            <person name="Sheng W."/>
            <person name="Hou X."/>
            <person name="Wei L."/>
        </authorList>
    </citation>
    <scope>NUCLEOTIDE SEQUENCE</scope>
    <source>
        <strain evidence="8">G02</strain>
        <tissue evidence="8">Leaf</tissue>
    </source>
</reference>
<keyword evidence="4" id="KW-0131">Cell cycle</keyword>
<dbReference type="SMART" id="SM00385">
    <property type="entry name" value="CYCLIN"/>
    <property type="match status" value="1"/>
</dbReference>
<comment type="caution">
    <text evidence="8">The sequence shown here is derived from an EMBL/GenBank/DDBJ whole genome shotgun (WGS) entry which is preliminary data.</text>
</comment>
<accession>A0AAW2MUB0</accession>
<proteinExistence type="inferred from homology"/>
<name>A0AAW2MUB0_SESRA</name>
<evidence type="ECO:0000259" key="6">
    <source>
        <dbReference type="SMART" id="SM00385"/>
    </source>
</evidence>
<feature type="domain" description="Cyclin C-terminal" evidence="7">
    <location>
        <begin position="198"/>
        <end position="315"/>
    </location>
</feature>
<dbReference type="CDD" id="cd20544">
    <property type="entry name" value="CYCLIN_AtCycD-like_rpt2"/>
    <property type="match status" value="1"/>
</dbReference>
<dbReference type="GO" id="GO:0010444">
    <property type="term" value="P:guard mother cell differentiation"/>
    <property type="evidence" value="ECO:0007669"/>
    <property type="project" value="UniProtKB-ARBA"/>
</dbReference>
<dbReference type="AlphaFoldDB" id="A0AAW2MUB0"/>
<dbReference type="GO" id="GO:0051301">
    <property type="term" value="P:cell division"/>
    <property type="evidence" value="ECO:0007669"/>
    <property type="project" value="UniProtKB-KW"/>
</dbReference>
<evidence type="ECO:0000256" key="2">
    <source>
        <dbReference type="ARBA" id="ARBA00022618"/>
    </source>
</evidence>